<dbReference type="EC" id="4.3.2.5" evidence="2"/>
<feature type="repeat" description="NHL" evidence="9">
    <location>
        <begin position="218"/>
        <end position="255"/>
    </location>
</feature>
<dbReference type="OrthoDB" id="9799230at2"/>
<evidence type="ECO:0000313" key="10">
    <source>
        <dbReference type="EMBL" id="TYS67908.1"/>
    </source>
</evidence>
<proteinExistence type="predicted"/>
<dbReference type="GO" id="GO:0005576">
    <property type="term" value="C:extracellular region"/>
    <property type="evidence" value="ECO:0007669"/>
    <property type="project" value="TreeGrafter"/>
</dbReference>
<dbReference type="RefSeq" id="WP_148989012.1">
    <property type="nucleotide sequence ID" value="NZ_VTEV01000005.1"/>
</dbReference>
<dbReference type="PROSITE" id="PS51125">
    <property type="entry name" value="NHL"/>
    <property type="match status" value="3"/>
</dbReference>
<evidence type="ECO:0000256" key="2">
    <source>
        <dbReference type="ARBA" id="ARBA00012343"/>
    </source>
</evidence>
<dbReference type="InterPro" id="IPR001258">
    <property type="entry name" value="NHL_repeat"/>
</dbReference>
<evidence type="ECO:0000256" key="3">
    <source>
        <dbReference type="ARBA" id="ARBA00022723"/>
    </source>
</evidence>
<keyword evidence="4" id="KW-0732">Signal</keyword>
<dbReference type="GO" id="GO:0046872">
    <property type="term" value="F:metal ion binding"/>
    <property type="evidence" value="ECO:0007669"/>
    <property type="project" value="UniProtKB-KW"/>
</dbReference>
<evidence type="ECO:0000256" key="6">
    <source>
        <dbReference type="ARBA" id="ARBA00023157"/>
    </source>
</evidence>
<evidence type="ECO:0000256" key="1">
    <source>
        <dbReference type="ARBA" id="ARBA00001947"/>
    </source>
</evidence>
<comment type="cofactor">
    <cofactor evidence="1">
        <name>Zn(2+)</name>
        <dbReference type="ChEBI" id="CHEBI:29105"/>
    </cofactor>
</comment>
<gene>
    <name evidence="10" type="ORF">FZC76_15255</name>
</gene>
<evidence type="ECO:0000256" key="7">
    <source>
        <dbReference type="ARBA" id="ARBA00023180"/>
    </source>
</evidence>
<keyword evidence="5" id="KW-0677">Repeat</keyword>
<organism evidence="10 11">
    <name type="scientific">Sutcliffiella horikoshii</name>
    <dbReference type="NCBI Taxonomy" id="79883"/>
    <lineage>
        <taxon>Bacteria</taxon>
        <taxon>Bacillati</taxon>
        <taxon>Bacillota</taxon>
        <taxon>Bacilli</taxon>
        <taxon>Bacillales</taxon>
        <taxon>Bacillaceae</taxon>
        <taxon>Sutcliffiella</taxon>
    </lineage>
</organism>
<dbReference type="GO" id="GO:0016020">
    <property type="term" value="C:membrane"/>
    <property type="evidence" value="ECO:0007669"/>
    <property type="project" value="InterPro"/>
</dbReference>
<dbReference type="SUPFAM" id="SSF101898">
    <property type="entry name" value="NHL repeat"/>
    <property type="match status" value="1"/>
</dbReference>
<dbReference type="PANTHER" id="PTHR10680">
    <property type="entry name" value="PEPTIDYL-GLYCINE ALPHA-AMIDATING MONOOXYGENASE"/>
    <property type="match status" value="1"/>
</dbReference>
<keyword evidence="3" id="KW-0479">Metal-binding</keyword>
<keyword evidence="8 10" id="KW-0456">Lyase</keyword>
<evidence type="ECO:0000256" key="5">
    <source>
        <dbReference type="ARBA" id="ARBA00022737"/>
    </source>
</evidence>
<dbReference type="GO" id="GO:0006518">
    <property type="term" value="P:peptide metabolic process"/>
    <property type="evidence" value="ECO:0007669"/>
    <property type="project" value="InterPro"/>
</dbReference>
<evidence type="ECO:0000256" key="8">
    <source>
        <dbReference type="ARBA" id="ARBA00023239"/>
    </source>
</evidence>
<dbReference type="Proteomes" id="UP000322524">
    <property type="component" value="Unassembled WGS sequence"/>
</dbReference>
<dbReference type="InterPro" id="IPR011042">
    <property type="entry name" value="6-blade_b-propeller_TolB-like"/>
</dbReference>
<protein>
    <recommendedName>
        <fullName evidence="2">peptidylamidoglycolate lyase</fullName>
        <ecNumber evidence="2">4.3.2.5</ecNumber>
    </recommendedName>
</protein>
<evidence type="ECO:0000256" key="9">
    <source>
        <dbReference type="PROSITE-ProRule" id="PRU00504"/>
    </source>
</evidence>
<keyword evidence="6" id="KW-1015">Disulfide bond</keyword>
<sequence length="357" mass="40140">MKKLIIISIILIFALTLWFNRGGVDTIYKDHAPAQPIPEEFEPTILWPKTVDDKKMAGEASGVAVNSSGDIYYLHRGSANYGGEKIIEEPTVIVLDGQTLEVKEKWGENQFLSPHGLEIDHKDNIWITDISLNKVYKFSPGGKLVQEFGDDYPFYMEVVLRIRNKLSNFPTGMSKSTFARPTDVTVLQDGSFVVSDGYRNRRIVKFDKNGQFLWEKNKLGTSAGEFNLPHGISSDDQHIYVADRSNARVQIFTHEGDYIEDWDQSELGRPFGIEADSKGSIYVADGGDTLYPKSGDGTHQIVILNNDGQIKQRFGTYGTALGQLNIPHDIAVDQKGNIYVAELRNNRLQMFAKKNEE</sequence>
<name>A0A5D4SZY5_9BACI</name>
<evidence type="ECO:0000313" key="11">
    <source>
        <dbReference type="Proteomes" id="UP000322524"/>
    </source>
</evidence>
<reference evidence="10 11" key="1">
    <citation type="submission" date="2019-08" db="EMBL/GenBank/DDBJ databases">
        <title>Bacillus genomes from the desert of Cuatro Cienegas, Coahuila.</title>
        <authorList>
            <person name="Olmedo-Alvarez G."/>
        </authorList>
    </citation>
    <scope>NUCLEOTIDE SEQUENCE [LARGE SCALE GENOMIC DNA]</scope>
    <source>
        <strain evidence="10 11">CH28_1T</strain>
    </source>
</reference>
<evidence type="ECO:0000256" key="4">
    <source>
        <dbReference type="ARBA" id="ARBA00022729"/>
    </source>
</evidence>
<dbReference type="Gene3D" id="2.120.10.30">
    <property type="entry name" value="TolB, C-terminal domain"/>
    <property type="match status" value="2"/>
</dbReference>
<feature type="repeat" description="NHL" evidence="9">
    <location>
        <begin position="311"/>
        <end position="354"/>
    </location>
</feature>
<dbReference type="PRINTS" id="PR00790">
    <property type="entry name" value="PAMONOXGNASE"/>
</dbReference>
<comment type="caution">
    <text evidence="10">The sequence shown here is derived from an EMBL/GenBank/DDBJ whole genome shotgun (WGS) entry which is preliminary data.</text>
</comment>
<dbReference type="AlphaFoldDB" id="A0A5D4SZY5"/>
<dbReference type="CDD" id="cd14958">
    <property type="entry name" value="NHL_PAL_like"/>
    <property type="match status" value="1"/>
</dbReference>
<dbReference type="InterPro" id="IPR000720">
    <property type="entry name" value="PHM/PAL"/>
</dbReference>
<accession>A0A5D4SZY5</accession>
<dbReference type="EMBL" id="VTEV01000005">
    <property type="protein sequence ID" value="TYS67908.1"/>
    <property type="molecule type" value="Genomic_DNA"/>
</dbReference>
<dbReference type="PANTHER" id="PTHR10680:SF28">
    <property type="entry name" value="SMP-30_GLUCONOLACTONASE_LRE-LIKE REGION DOMAIN-CONTAINING PROTEIN"/>
    <property type="match status" value="1"/>
</dbReference>
<dbReference type="GO" id="GO:0004598">
    <property type="term" value="F:peptidylamidoglycolate lyase activity"/>
    <property type="evidence" value="ECO:0007669"/>
    <property type="project" value="UniProtKB-EC"/>
</dbReference>
<feature type="repeat" description="NHL" evidence="9">
    <location>
        <begin position="172"/>
        <end position="209"/>
    </location>
</feature>
<dbReference type="Pfam" id="PF01436">
    <property type="entry name" value="NHL"/>
    <property type="match status" value="3"/>
</dbReference>
<keyword evidence="7" id="KW-0325">Glycoprotein</keyword>